<organism evidence="1 2">
    <name type="scientific">Escherichia coli</name>
    <dbReference type="NCBI Taxonomy" id="562"/>
    <lineage>
        <taxon>Bacteria</taxon>
        <taxon>Pseudomonadati</taxon>
        <taxon>Pseudomonadota</taxon>
        <taxon>Gammaproteobacteria</taxon>
        <taxon>Enterobacterales</taxon>
        <taxon>Enterobacteriaceae</taxon>
        <taxon>Escherichia</taxon>
    </lineage>
</organism>
<gene>
    <name evidence="1" type="ORF">NCTC8009_02419</name>
</gene>
<protein>
    <submittedName>
        <fullName evidence="1">Uncharacterized protein</fullName>
    </submittedName>
</protein>
<accession>A0A2X3LQE9</accession>
<name>A0A2X3LQE9_ECOLX</name>
<dbReference type="Proteomes" id="UP000250991">
    <property type="component" value="Unassembled WGS sequence"/>
</dbReference>
<reference evidence="1 2" key="1">
    <citation type="submission" date="2018-06" db="EMBL/GenBank/DDBJ databases">
        <authorList>
            <consortium name="Pathogen Informatics"/>
            <person name="Doyle S."/>
        </authorList>
    </citation>
    <scope>NUCLEOTIDE SEQUENCE [LARGE SCALE GENOMIC DNA]</scope>
    <source>
        <strain evidence="1 2">NCTC8009</strain>
    </source>
</reference>
<evidence type="ECO:0000313" key="1">
    <source>
        <dbReference type="EMBL" id="SQD01980.1"/>
    </source>
</evidence>
<proteinExistence type="predicted"/>
<sequence length="52" mass="5649">MGTKAHRIGGGVVGTAQRRVLLALFQKLAKTVKIDPRNIRGQPVGQPGTRWL</sequence>
<dbReference type="EMBL" id="UARW01000010">
    <property type="protein sequence ID" value="SQD01980.1"/>
    <property type="molecule type" value="Genomic_DNA"/>
</dbReference>
<dbReference type="AlphaFoldDB" id="A0A2X3LQE9"/>
<evidence type="ECO:0000313" key="2">
    <source>
        <dbReference type="Proteomes" id="UP000250991"/>
    </source>
</evidence>